<feature type="region of interest" description="Disordered" evidence="1">
    <location>
        <begin position="358"/>
        <end position="380"/>
    </location>
</feature>
<keyword evidence="3" id="KW-1185">Reference proteome</keyword>
<name>A0ABR1IV67_9AGAR</name>
<feature type="compositionally biased region" description="Acidic residues" evidence="1">
    <location>
        <begin position="187"/>
        <end position="204"/>
    </location>
</feature>
<sequence>MDQHIDLSLGFDPGPAPGDLMLQQEARIRPIGPSVPPLATPFTPVTPSNASFSWPLPAATPSFPPVASHSFNTPTSQLPPLPTLQPVLSFPPLPNVDLGPNAKFKKEDIIREFITLRTRIAELQNAVVSERQTSHQYHHMIVAYHHEFSQLGRRLSQYEERLARLELDGKLDPQLGRAKTAVVGDVNDSESDDLLGSDGEENGDADPAAKGSDGVDADESESEVDEDKDNKALVVKAKKAAASLEIKRLTTKIFERFLGATSLSSKNDLPAYEEDEVAATLPFISGSTTVRQLRFDWNSTARGENKVKLETMVRFAMDHGAKIVSDCEENLKLAGEVGLFDRFKIKYMDLQRIFKGTAGQRRSGTAEGEGLPKHIRNARATGKLTVRERKRASATGENEWVKETKYDVAFNAIFMSDDENEYENGQKKDGRFISRAPEYRSETLTKLFDTVDALNDPAPSNQYTQRIRGGTTDQGIPKIKLKENKPRYWMIDRAWLDKNGKYDTVSYILENGREWAEAVDPDEIEEHLQEVREAKKQNKRKIQGGENEKKKKKQKSANQKLSKVVKGNPKKAVTNAKD</sequence>
<proteinExistence type="predicted"/>
<feature type="region of interest" description="Disordered" evidence="1">
    <location>
        <begin position="181"/>
        <end position="228"/>
    </location>
</feature>
<accession>A0ABR1IV67</accession>
<evidence type="ECO:0000313" key="3">
    <source>
        <dbReference type="Proteomes" id="UP001498398"/>
    </source>
</evidence>
<organism evidence="2 3">
    <name type="scientific">Marasmiellus scandens</name>
    <dbReference type="NCBI Taxonomy" id="2682957"/>
    <lineage>
        <taxon>Eukaryota</taxon>
        <taxon>Fungi</taxon>
        <taxon>Dikarya</taxon>
        <taxon>Basidiomycota</taxon>
        <taxon>Agaricomycotina</taxon>
        <taxon>Agaricomycetes</taxon>
        <taxon>Agaricomycetidae</taxon>
        <taxon>Agaricales</taxon>
        <taxon>Marasmiineae</taxon>
        <taxon>Omphalotaceae</taxon>
        <taxon>Marasmiellus</taxon>
    </lineage>
</organism>
<feature type="region of interest" description="Disordered" evidence="1">
    <location>
        <begin position="533"/>
        <end position="578"/>
    </location>
</feature>
<reference evidence="2 3" key="1">
    <citation type="submission" date="2024-01" db="EMBL/GenBank/DDBJ databases">
        <title>A draft genome for the cacao thread blight pathogen Marasmiellus scandens.</title>
        <authorList>
            <person name="Baruah I.K."/>
            <person name="Leung J."/>
            <person name="Bukari Y."/>
            <person name="Amoako-Attah I."/>
            <person name="Meinhardt L.W."/>
            <person name="Bailey B.A."/>
            <person name="Cohen S.P."/>
        </authorList>
    </citation>
    <scope>NUCLEOTIDE SEQUENCE [LARGE SCALE GENOMIC DNA]</scope>
    <source>
        <strain evidence="2 3">GH-19</strain>
    </source>
</reference>
<feature type="compositionally biased region" description="Acidic residues" evidence="1">
    <location>
        <begin position="215"/>
        <end position="227"/>
    </location>
</feature>
<protein>
    <submittedName>
        <fullName evidence="2">Uncharacterized protein</fullName>
    </submittedName>
</protein>
<dbReference type="Proteomes" id="UP001498398">
    <property type="component" value="Unassembled WGS sequence"/>
</dbReference>
<evidence type="ECO:0000256" key="1">
    <source>
        <dbReference type="SAM" id="MobiDB-lite"/>
    </source>
</evidence>
<gene>
    <name evidence="2" type="ORF">VKT23_016310</name>
</gene>
<evidence type="ECO:0000313" key="2">
    <source>
        <dbReference type="EMBL" id="KAK7442033.1"/>
    </source>
</evidence>
<dbReference type="EMBL" id="JBANRG010000060">
    <property type="protein sequence ID" value="KAK7442033.1"/>
    <property type="molecule type" value="Genomic_DNA"/>
</dbReference>
<comment type="caution">
    <text evidence="2">The sequence shown here is derived from an EMBL/GenBank/DDBJ whole genome shotgun (WGS) entry which is preliminary data.</text>
</comment>